<dbReference type="OrthoDB" id="48306at2759"/>
<dbReference type="VEuPathDB" id="AmoebaDB:ACA1_258510"/>
<dbReference type="Proteomes" id="UP000011083">
    <property type="component" value="Unassembled WGS sequence"/>
</dbReference>
<sequence length="263" mass="29410">MHGQMQRWLATSAGSGGAPVYGHVTEGAEGDTVLYMRDTGSGREYWLIGTAHISKRSADQVELCEGRARRMQEEDGQDPFKQLSAQVSRIFAGPFAGFGAPFLEASLRSFYNVFKLLGFVPGLEFKVAMNEAKKLKIPVVYGDQESSKTFQRLSSVFSLDRLMRINSDAAHNQQMQSLFQQIQANSIEEMVEKLKNRKLVRRFVQVMKQAYPEVVNVMLTERDVVMAANLRRCPGKVVVGVVGLAHLDGIEKHFKPIMALPQL</sequence>
<keyword evidence="2" id="KW-1185">Reference proteome</keyword>
<dbReference type="PANTHER" id="PTHR21530:SF7">
    <property type="entry name" value="TRAB DOMAIN-CONTAINING PROTEIN"/>
    <property type="match status" value="1"/>
</dbReference>
<evidence type="ECO:0000313" key="1">
    <source>
        <dbReference type="EMBL" id="ELR11589.1"/>
    </source>
</evidence>
<dbReference type="InterPro" id="IPR002816">
    <property type="entry name" value="TraB/PrgY/GumN_fam"/>
</dbReference>
<dbReference type="EMBL" id="KB008148">
    <property type="protein sequence ID" value="ELR11589.1"/>
    <property type="molecule type" value="Genomic_DNA"/>
</dbReference>
<dbReference type="InterPro" id="IPR046345">
    <property type="entry name" value="TraB_PrgY-like"/>
</dbReference>
<evidence type="ECO:0000313" key="2">
    <source>
        <dbReference type="Proteomes" id="UP000011083"/>
    </source>
</evidence>
<dbReference type="OMA" id="ECHIARS"/>
<protein>
    <submittedName>
        <fullName evidence="1">TraB subfamily protein</fullName>
    </submittedName>
</protein>
<dbReference type="RefSeq" id="XP_004333602.1">
    <property type="nucleotide sequence ID" value="XM_004333554.1"/>
</dbReference>
<proteinExistence type="predicted"/>
<organism evidence="1 2">
    <name type="scientific">Acanthamoeba castellanii (strain ATCC 30010 / Neff)</name>
    <dbReference type="NCBI Taxonomy" id="1257118"/>
    <lineage>
        <taxon>Eukaryota</taxon>
        <taxon>Amoebozoa</taxon>
        <taxon>Discosea</taxon>
        <taxon>Longamoebia</taxon>
        <taxon>Centramoebida</taxon>
        <taxon>Acanthamoebidae</taxon>
        <taxon>Acanthamoeba</taxon>
    </lineage>
</organism>
<accession>L8GFI4</accession>
<dbReference type="GeneID" id="14912114"/>
<dbReference type="Pfam" id="PF01963">
    <property type="entry name" value="TraB_PrgY_gumN"/>
    <property type="match status" value="1"/>
</dbReference>
<dbReference type="KEGG" id="acan:ACA1_258510"/>
<dbReference type="CDD" id="cd14726">
    <property type="entry name" value="TraB_PrgY-like"/>
    <property type="match status" value="1"/>
</dbReference>
<name>L8GFI4_ACACF</name>
<dbReference type="AlphaFoldDB" id="L8GFI4"/>
<gene>
    <name evidence="1" type="ORF">ACA1_258510</name>
</gene>
<dbReference type="PANTHER" id="PTHR21530">
    <property type="entry name" value="PHEROMONE SHUTDOWN PROTEIN"/>
    <property type="match status" value="1"/>
</dbReference>
<reference evidence="1 2" key="1">
    <citation type="journal article" date="2013" name="Genome Biol.">
        <title>Genome of Acanthamoeba castellanii highlights extensive lateral gene transfer and early evolution of tyrosine kinase signaling.</title>
        <authorList>
            <person name="Clarke M."/>
            <person name="Lohan A.J."/>
            <person name="Liu B."/>
            <person name="Lagkouvardos I."/>
            <person name="Roy S."/>
            <person name="Zafar N."/>
            <person name="Bertelli C."/>
            <person name="Schilde C."/>
            <person name="Kianianmomeni A."/>
            <person name="Burglin T.R."/>
            <person name="Frech C."/>
            <person name="Turcotte B."/>
            <person name="Kopec K.O."/>
            <person name="Synnott J.M."/>
            <person name="Choo C."/>
            <person name="Paponov I."/>
            <person name="Finkler A."/>
            <person name="Soon Heng Tan C."/>
            <person name="Hutchins A.P."/>
            <person name="Weinmeier T."/>
            <person name="Rattei T."/>
            <person name="Chu J.S."/>
            <person name="Gimenez G."/>
            <person name="Irimia M."/>
            <person name="Rigden D.J."/>
            <person name="Fitzpatrick D.A."/>
            <person name="Lorenzo-Morales J."/>
            <person name="Bateman A."/>
            <person name="Chiu C.H."/>
            <person name="Tang P."/>
            <person name="Hegemann P."/>
            <person name="Fromm H."/>
            <person name="Raoult D."/>
            <person name="Greub G."/>
            <person name="Miranda-Saavedra D."/>
            <person name="Chen N."/>
            <person name="Nash P."/>
            <person name="Ginger M.L."/>
            <person name="Horn M."/>
            <person name="Schaap P."/>
            <person name="Caler L."/>
            <person name="Loftus B."/>
        </authorList>
    </citation>
    <scope>NUCLEOTIDE SEQUENCE [LARGE SCALE GENOMIC DNA]</scope>
    <source>
        <strain evidence="1 2">Neff</strain>
    </source>
</reference>